<name>A0ABP9MMY4_9GAMM</name>
<keyword evidence="3" id="KW-1185">Reference proteome</keyword>
<evidence type="ECO:0000259" key="1">
    <source>
        <dbReference type="Pfam" id="PF01592"/>
    </source>
</evidence>
<dbReference type="Gene3D" id="3.90.1010.10">
    <property type="match status" value="1"/>
</dbReference>
<evidence type="ECO:0000313" key="2">
    <source>
        <dbReference type="EMBL" id="GAA5098397.1"/>
    </source>
</evidence>
<accession>A0ABP9MMY4</accession>
<comment type="caution">
    <text evidence="2">The sequence shown here is derived from an EMBL/GenBank/DDBJ whole genome shotgun (WGS) entry which is preliminary data.</text>
</comment>
<protein>
    <submittedName>
        <fullName evidence="2">SUF system NifU family Fe-S cluster assembly protein</fullName>
    </submittedName>
</protein>
<reference evidence="3" key="1">
    <citation type="journal article" date="2019" name="Int. J. Syst. Evol. Microbiol.">
        <title>The Global Catalogue of Microorganisms (GCM) 10K type strain sequencing project: providing services to taxonomists for standard genome sequencing and annotation.</title>
        <authorList>
            <consortium name="The Broad Institute Genomics Platform"/>
            <consortium name="The Broad Institute Genome Sequencing Center for Infectious Disease"/>
            <person name="Wu L."/>
            <person name="Ma J."/>
        </authorList>
    </citation>
    <scope>NUCLEOTIDE SEQUENCE [LARGE SCALE GENOMIC DNA]</scope>
    <source>
        <strain evidence="3">JCM 18424</strain>
    </source>
</reference>
<dbReference type="EMBL" id="BAABKE010000003">
    <property type="protein sequence ID" value="GAA5098397.1"/>
    <property type="molecule type" value="Genomic_DNA"/>
</dbReference>
<dbReference type="NCBIfam" id="TIGR01994">
    <property type="entry name" value="SUF_scaf_2"/>
    <property type="match status" value="1"/>
</dbReference>
<dbReference type="SUPFAM" id="SSF82649">
    <property type="entry name" value="SufE/NifU"/>
    <property type="match status" value="1"/>
</dbReference>
<dbReference type="InterPro" id="IPR002871">
    <property type="entry name" value="NIF_FeS_clus_asmbl_NifU_N"/>
</dbReference>
<dbReference type="PANTHER" id="PTHR10093">
    <property type="entry name" value="IRON-SULFUR CLUSTER ASSEMBLY ENZYME NIFU HOMOLOG"/>
    <property type="match status" value="1"/>
</dbReference>
<sequence length="151" mass="16441">MMDSDLQALYQEVILDHNKKPRNFRVIDPATHSARGHNPLCGDQIKVFLTIDDNGVIQDVSFKGEGCAISTASSSLMTEAVKGKTIDEAEALYNLFHDAVTSDDDVDSSGLGRLAILTGVKKYPARVKCATLSWHALHAALTENNEPVKTE</sequence>
<dbReference type="RefSeq" id="WP_171973625.1">
    <property type="nucleotide sequence ID" value="NZ_BAABKE010000003.1"/>
</dbReference>
<feature type="domain" description="NIF system FeS cluster assembly NifU N-terminal" evidence="1">
    <location>
        <begin position="10"/>
        <end position="129"/>
    </location>
</feature>
<dbReference type="Proteomes" id="UP001500631">
    <property type="component" value="Unassembled WGS sequence"/>
</dbReference>
<dbReference type="CDD" id="cd06664">
    <property type="entry name" value="IscU_like"/>
    <property type="match status" value="1"/>
</dbReference>
<dbReference type="Pfam" id="PF01592">
    <property type="entry name" value="NifU_N"/>
    <property type="match status" value="1"/>
</dbReference>
<gene>
    <name evidence="2" type="ORF">GCM10023338_10840</name>
</gene>
<proteinExistence type="predicted"/>
<organism evidence="2 3">
    <name type="scientific">Wohlfahrtiimonas larvae</name>
    <dbReference type="NCBI Taxonomy" id="1157986"/>
    <lineage>
        <taxon>Bacteria</taxon>
        <taxon>Pseudomonadati</taxon>
        <taxon>Pseudomonadota</taxon>
        <taxon>Gammaproteobacteria</taxon>
        <taxon>Cardiobacteriales</taxon>
        <taxon>Ignatzschineriaceae</taxon>
        <taxon>Wohlfahrtiimonas</taxon>
    </lineage>
</organism>
<evidence type="ECO:0000313" key="3">
    <source>
        <dbReference type="Proteomes" id="UP001500631"/>
    </source>
</evidence>